<dbReference type="Proteomes" id="UP000000724">
    <property type="component" value="Contig Pc00c21"/>
</dbReference>
<dbReference type="OrthoDB" id="2305901at2759"/>
<proteinExistence type="predicted"/>
<dbReference type="EMBL" id="AM920436">
    <property type="protein sequence ID" value="CAP95309.1"/>
    <property type="molecule type" value="Genomic_DNA"/>
</dbReference>
<dbReference type="VEuPathDB" id="FungiDB:PCH_Pc21g04120"/>
<organism evidence="1 2">
    <name type="scientific">Penicillium rubens (strain ATCC 28089 / DSM 1075 / NRRL 1951 / Wisconsin 54-1255)</name>
    <name type="common">Penicillium chrysogenum</name>
    <dbReference type="NCBI Taxonomy" id="500485"/>
    <lineage>
        <taxon>Eukaryota</taxon>
        <taxon>Fungi</taxon>
        <taxon>Dikarya</taxon>
        <taxon>Ascomycota</taxon>
        <taxon>Pezizomycotina</taxon>
        <taxon>Eurotiomycetes</taxon>
        <taxon>Eurotiomycetidae</taxon>
        <taxon>Eurotiales</taxon>
        <taxon>Aspergillaceae</taxon>
        <taxon>Penicillium</taxon>
        <taxon>Penicillium chrysogenum species complex</taxon>
    </lineage>
</organism>
<sequence length="456" mass="51856">MLIMPIMPTLPTLQPECYFFCVIQKTDNKGIVQFPGASPGHYSGRIIHHHIIHHHVIVHLDVAVLHIEYLEINVLGWRIVAIRCHLQRVHTVGASCLLRAICKTWIHDTFVLPLQLHSTHSTHSTYSTYSLSLFPPPPISRLEPLQLQLYCFMSPAAAVSAHPAMKTASSSTKAYVRRRASKPIAVPKPNYLSQTIIIFKYSLYCFLFTSSHIFSIPEILGIIFAQNTRHEDEDKTPSHHPDLLRWALVNSRWYGEAIPLLWARPRSSLAVIMAKVKPTRRQYHANYICWALVLHISQFEKDAFAENGVLHGLVFPKLSRIFASIHIPKHHYLRRHFLSGVLHAQRRVAQLEEEIDLDFVLRPISILMPSLSEITLSSESAPRYNGGVAVSLHGNIQSARNNQSTVPASVHWFIRRDSSQAPSEDKKPGDNETWIMRRLNMLARLSVATVSNQQQV</sequence>
<dbReference type="AlphaFoldDB" id="B6HLX0"/>
<gene>
    <name evidence="1" type="ORF">Pc21g04120</name>
    <name evidence="1" type="ORF">PCH_Pc21g04120</name>
</gene>
<dbReference type="HOGENOM" id="CLU_600062_0_0_1"/>
<accession>B6HLX0</accession>
<evidence type="ECO:0000313" key="1">
    <source>
        <dbReference type="EMBL" id="CAP95309.1"/>
    </source>
</evidence>
<dbReference type="BioCyc" id="PCHR:PC21G04120-MONOMER"/>
<reference evidence="1 2" key="1">
    <citation type="journal article" date="2008" name="Nat. Biotechnol.">
        <title>Genome sequencing and analysis of the filamentous fungus Penicillium chrysogenum.</title>
        <authorList>
            <person name="van den Berg M.A."/>
            <person name="Albang R."/>
            <person name="Albermann K."/>
            <person name="Badger J.H."/>
            <person name="Daran J.-M."/>
            <person name="Driessen A.J.M."/>
            <person name="Garcia-Estrada C."/>
            <person name="Fedorova N.D."/>
            <person name="Harris D.M."/>
            <person name="Heijne W.H.M."/>
            <person name="Joardar V.S."/>
            <person name="Kiel J.A.K.W."/>
            <person name="Kovalchuk A."/>
            <person name="Martin J.F."/>
            <person name="Nierman W.C."/>
            <person name="Nijland J.G."/>
            <person name="Pronk J.T."/>
            <person name="Roubos J.A."/>
            <person name="van der Klei I.J."/>
            <person name="van Peij N.N.M.E."/>
            <person name="Veenhuis M."/>
            <person name="von Doehren H."/>
            <person name="Wagner C."/>
            <person name="Wortman J.R."/>
            <person name="Bovenberg R.A.L."/>
        </authorList>
    </citation>
    <scope>NUCLEOTIDE SEQUENCE [LARGE SCALE GENOMIC DNA]</scope>
    <source>
        <strain evidence="2">ATCC 28089 / DSM 1075 / NRRL 1951 / Wisconsin 54-1255</strain>
    </source>
</reference>
<keyword evidence="2" id="KW-1185">Reference proteome</keyword>
<evidence type="ECO:0000313" key="2">
    <source>
        <dbReference type="Proteomes" id="UP000000724"/>
    </source>
</evidence>
<protein>
    <submittedName>
        <fullName evidence="1">Pc21g04120 protein</fullName>
    </submittedName>
</protein>
<name>B6HLX0_PENRW</name>